<dbReference type="PANTHER" id="PTHR36607">
    <property type="entry name" value="1,2-DIHYDROXY-3-KETO-5-METHYLTHIOPENTENE DIOXYGENASE 4"/>
    <property type="match status" value="1"/>
</dbReference>
<reference evidence="2 3" key="1">
    <citation type="journal article" date="2014" name="Nat. Genet.">
        <title>Genome sequence of the hot pepper provides insights into the evolution of pungency in Capsicum species.</title>
        <authorList>
            <person name="Kim S."/>
            <person name="Park M."/>
            <person name="Yeom S.I."/>
            <person name="Kim Y.M."/>
            <person name="Lee J.M."/>
            <person name="Lee H.A."/>
            <person name="Seo E."/>
            <person name="Choi J."/>
            <person name="Cheong K."/>
            <person name="Kim K.T."/>
            <person name="Jung K."/>
            <person name="Lee G.W."/>
            <person name="Oh S.K."/>
            <person name="Bae C."/>
            <person name="Kim S.B."/>
            <person name="Lee H.Y."/>
            <person name="Kim S.Y."/>
            <person name="Kim M.S."/>
            <person name="Kang B.C."/>
            <person name="Jo Y.D."/>
            <person name="Yang H.B."/>
            <person name="Jeong H.J."/>
            <person name="Kang W.H."/>
            <person name="Kwon J.K."/>
            <person name="Shin C."/>
            <person name="Lim J.Y."/>
            <person name="Park J.H."/>
            <person name="Huh J.H."/>
            <person name="Kim J.S."/>
            <person name="Kim B.D."/>
            <person name="Cohen O."/>
            <person name="Paran I."/>
            <person name="Suh M.C."/>
            <person name="Lee S.B."/>
            <person name="Kim Y.K."/>
            <person name="Shin Y."/>
            <person name="Noh S.J."/>
            <person name="Park J."/>
            <person name="Seo Y.S."/>
            <person name="Kwon S.Y."/>
            <person name="Kim H.A."/>
            <person name="Park J.M."/>
            <person name="Kim H.J."/>
            <person name="Choi S.B."/>
            <person name="Bosland P.W."/>
            <person name="Reeves G."/>
            <person name="Jo S.H."/>
            <person name="Lee B.W."/>
            <person name="Cho H.T."/>
            <person name="Choi H.S."/>
            <person name="Lee M.S."/>
            <person name="Yu Y."/>
            <person name="Do Choi Y."/>
            <person name="Park B.S."/>
            <person name="van Deynze A."/>
            <person name="Ashrafi H."/>
            <person name="Hill T."/>
            <person name="Kim W.T."/>
            <person name="Pai H.S."/>
            <person name="Ahn H.K."/>
            <person name="Yeam I."/>
            <person name="Giovannoni J.J."/>
            <person name="Rose J.K."/>
            <person name="Sorensen I."/>
            <person name="Lee S.J."/>
            <person name="Kim R.W."/>
            <person name="Choi I.Y."/>
            <person name="Choi B.S."/>
            <person name="Lim J.S."/>
            <person name="Lee Y.H."/>
            <person name="Choi D."/>
        </authorList>
    </citation>
    <scope>NUCLEOTIDE SEQUENCE [LARGE SCALE GENOMIC DNA]</scope>
    <source>
        <strain evidence="3">cv. CM334</strain>
    </source>
</reference>
<gene>
    <name evidence="2" type="ORF">T459_21550</name>
</gene>
<dbReference type="AlphaFoldDB" id="A0A2G2YX38"/>
<feature type="compositionally biased region" description="Low complexity" evidence="1">
    <location>
        <begin position="144"/>
        <end position="154"/>
    </location>
</feature>
<evidence type="ECO:0000313" key="3">
    <source>
        <dbReference type="Proteomes" id="UP000222542"/>
    </source>
</evidence>
<keyword evidence="3" id="KW-1185">Reference proteome</keyword>
<proteinExistence type="predicted"/>
<feature type="region of interest" description="Disordered" evidence="1">
    <location>
        <begin position="144"/>
        <end position="167"/>
    </location>
</feature>
<sequence>MAHGEKISLAVLVLGSIFRSLWEIFSSSNLGSYDVLFSIYYVYGWIGLHSSSVTLRHDNDLTVEPYSPHRFSRQFGFCQDVPGILKKHHFDGLLLALVQLWDSCVRLGSLSMHNIPMHPLDNGPFMIDTSKPPISLKGVDIDSAASSSNESNASQEPHYKHLKKKHKDLSDQHREFADFDSRSIDTAIFEDVATGSIMLLADLEHLLGFVDVSSNIFGDDVFGEDCVTSLNPSSVLKSPNLSLDNTMTQPTNKDPSAKLSKNVKSFQNIPTTEIVVETNDDRTLNFPKDLVRPL</sequence>
<evidence type="ECO:0000256" key="1">
    <source>
        <dbReference type="SAM" id="MobiDB-lite"/>
    </source>
</evidence>
<protein>
    <recommendedName>
        <fullName evidence="4">Aminotransferase-like plant mobile domain-containing protein</fullName>
    </recommendedName>
</protein>
<reference evidence="2 3" key="2">
    <citation type="journal article" date="2017" name="Genome Biol.">
        <title>New reference genome sequences of hot pepper reveal the massive evolution of plant disease-resistance genes by retroduplication.</title>
        <authorList>
            <person name="Kim S."/>
            <person name="Park J."/>
            <person name="Yeom S.I."/>
            <person name="Kim Y.M."/>
            <person name="Seo E."/>
            <person name="Kim K.T."/>
            <person name="Kim M.S."/>
            <person name="Lee J.M."/>
            <person name="Cheong K."/>
            <person name="Shin H.S."/>
            <person name="Kim S.B."/>
            <person name="Han K."/>
            <person name="Lee J."/>
            <person name="Park M."/>
            <person name="Lee H.A."/>
            <person name="Lee H.Y."/>
            <person name="Lee Y."/>
            <person name="Oh S."/>
            <person name="Lee J.H."/>
            <person name="Choi E."/>
            <person name="Choi E."/>
            <person name="Lee S.E."/>
            <person name="Jeon J."/>
            <person name="Kim H."/>
            <person name="Choi G."/>
            <person name="Song H."/>
            <person name="Lee J."/>
            <person name="Lee S.C."/>
            <person name="Kwon J.K."/>
            <person name="Lee H.Y."/>
            <person name="Koo N."/>
            <person name="Hong Y."/>
            <person name="Kim R.W."/>
            <person name="Kang W.H."/>
            <person name="Huh J.H."/>
            <person name="Kang B.C."/>
            <person name="Yang T.J."/>
            <person name="Lee Y.H."/>
            <person name="Bennetzen J.L."/>
            <person name="Choi D."/>
        </authorList>
    </citation>
    <scope>NUCLEOTIDE SEQUENCE [LARGE SCALE GENOMIC DNA]</scope>
    <source>
        <strain evidence="3">cv. CM334</strain>
    </source>
</reference>
<dbReference type="EMBL" id="AYRZ02000008">
    <property type="protein sequence ID" value="PHT74273.1"/>
    <property type="molecule type" value="Genomic_DNA"/>
</dbReference>
<name>A0A2G2YX38_CAPAN</name>
<evidence type="ECO:0000313" key="2">
    <source>
        <dbReference type="EMBL" id="PHT74273.1"/>
    </source>
</evidence>
<dbReference type="Gramene" id="PHT74273">
    <property type="protein sequence ID" value="PHT74273"/>
    <property type="gene ID" value="T459_21550"/>
</dbReference>
<comment type="caution">
    <text evidence="2">The sequence shown here is derived from an EMBL/GenBank/DDBJ whole genome shotgun (WGS) entry which is preliminary data.</text>
</comment>
<dbReference type="PANTHER" id="PTHR36607:SF26">
    <property type="entry name" value="AMINOTRANSFERASE-LIKE PLANT MOBILE DOMAIN-CONTAINING PROTEIN"/>
    <property type="match status" value="1"/>
</dbReference>
<evidence type="ECO:0008006" key="4">
    <source>
        <dbReference type="Google" id="ProtNLM"/>
    </source>
</evidence>
<accession>A0A2G2YX38</accession>
<dbReference type="Proteomes" id="UP000222542">
    <property type="component" value="Unassembled WGS sequence"/>
</dbReference>
<organism evidence="2 3">
    <name type="scientific">Capsicum annuum</name>
    <name type="common">Capsicum pepper</name>
    <dbReference type="NCBI Taxonomy" id="4072"/>
    <lineage>
        <taxon>Eukaryota</taxon>
        <taxon>Viridiplantae</taxon>
        <taxon>Streptophyta</taxon>
        <taxon>Embryophyta</taxon>
        <taxon>Tracheophyta</taxon>
        <taxon>Spermatophyta</taxon>
        <taxon>Magnoliopsida</taxon>
        <taxon>eudicotyledons</taxon>
        <taxon>Gunneridae</taxon>
        <taxon>Pentapetalae</taxon>
        <taxon>asterids</taxon>
        <taxon>lamiids</taxon>
        <taxon>Solanales</taxon>
        <taxon>Solanaceae</taxon>
        <taxon>Solanoideae</taxon>
        <taxon>Capsiceae</taxon>
        <taxon>Capsicum</taxon>
    </lineage>
</organism>